<evidence type="ECO:0000313" key="8">
    <source>
        <dbReference type="EMBL" id="BAB06836.1"/>
    </source>
</evidence>
<dbReference type="InterPro" id="IPR007627">
    <property type="entry name" value="RNA_pol_sigma70_r2"/>
</dbReference>
<dbReference type="GO" id="GO:0016987">
    <property type="term" value="F:sigma factor activity"/>
    <property type="evidence" value="ECO:0007669"/>
    <property type="project" value="UniProtKB-KW"/>
</dbReference>
<evidence type="ECO:0000256" key="3">
    <source>
        <dbReference type="ARBA" id="ARBA00023082"/>
    </source>
</evidence>
<evidence type="ECO:0000256" key="1">
    <source>
        <dbReference type="ARBA" id="ARBA00010641"/>
    </source>
</evidence>
<dbReference type="InterPro" id="IPR014284">
    <property type="entry name" value="RNA_pol_sigma-70_dom"/>
</dbReference>
<dbReference type="InterPro" id="IPR039425">
    <property type="entry name" value="RNA_pol_sigma-70-like"/>
</dbReference>
<organism evidence="8 9">
    <name type="scientific">Halalkalibacterium halodurans (strain ATCC BAA-125 / DSM 18197 / FERM 7344 / JCM 9153 / C-125)</name>
    <name type="common">Bacillus halodurans</name>
    <dbReference type="NCBI Taxonomy" id="272558"/>
    <lineage>
        <taxon>Bacteria</taxon>
        <taxon>Bacillati</taxon>
        <taxon>Bacillota</taxon>
        <taxon>Bacilli</taxon>
        <taxon>Bacillales</taxon>
        <taxon>Bacillaceae</taxon>
        <taxon>Halalkalibacterium (ex Joshi et al. 2022)</taxon>
    </lineage>
</organism>
<evidence type="ECO:0000313" key="9">
    <source>
        <dbReference type="Proteomes" id="UP000001258"/>
    </source>
</evidence>
<dbReference type="AlphaFoldDB" id="Q9K889"/>
<dbReference type="EMBL" id="BA000004">
    <property type="protein sequence ID" value="BAB06836.1"/>
    <property type="molecule type" value="Genomic_DNA"/>
</dbReference>
<dbReference type="NCBIfam" id="TIGR02937">
    <property type="entry name" value="sigma70-ECF"/>
    <property type="match status" value="1"/>
</dbReference>
<dbReference type="InterPro" id="IPR036388">
    <property type="entry name" value="WH-like_DNA-bd_sf"/>
</dbReference>
<dbReference type="PANTHER" id="PTHR43133:SF8">
    <property type="entry name" value="RNA POLYMERASE SIGMA FACTOR HI_1459-RELATED"/>
    <property type="match status" value="1"/>
</dbReference>
<dbReference type="InterPro" id="IPR013249">
    <property type="entry name" value="RNA_pol_sigma70_r4_t2"/>
</dbReference>
<evidence type="ECO:0000256" key="2">
    <source>
        <dbReference type="ARBA" id="ARBA00023015"/>
    </source>
</evidence>
<keyword evidence="3" id="KW-0731">Sigma factor</keyword>
<dbReference type="Pfam" id="PF08281">
    <property type="entry name" value="Sigma70_r4_2"/>
    <property type="match status" value="1"/>
</dbReference>
<feature type="domain" description="RNA polymerase sigma factor 70 region 4 type 2" evidence="7">
    <location>
        <begin position="99"/>
        <end position="148"/>
    </location>
</feature>
<dbReference type="SUPFAM" id="SSF88946">
    <property type="entry name" value="Sigma2 domain of RNA polymerase sigma factors"/>
    <property type="match status" value="1"/>
</dbReference>
<accession>Q9K889</accession>
<reference evidence="8 9" key="1">
    <citation type="journal article" date="2000" name="Nucleic Acids Res.">
        <title>Complete genome sequence of the alkaliphilic bacterium Bacillus halodurans and genomic sequence comparison with Bacillus subtilis.</title>
        <authorList>
            <person name="Takami H."/>
            <person name="Nakasone K."/>
            <person name="Takaki Y."/>
            <person name="Maeno G."/>
            <person name="Sasaki R."/>
            <person name="Masui N."/>
            <person name="Fuji F."/>
            <person name="Hirama C."/>
            <person name="Nakamura Y."/>
            <person name="Ogasawara N."/>
            <person name="Kuhara S."/>
            <person name="Horikoshi K."/>
        </authorList>
    </citation>
    <scope>NUCLEOTIDE SEQUENCE [LARGE SCALE GENOMIC DNA]</scope>
    <source>
        <strain evidence="9">ATCC BAA-125 / DSM 18197 / FERM 7344 / JCM 9153 / C-125</strain>
    </source>
</reference>
<sequence>MNDRKHLKQLHDTVSRYCLFVTKSTWDAEDLAQETWLKAIETLKKQGHQNPEAFLLRVAKNQWIDQSRKKAVFARILKQEKPEVTPPEQGLFEMERAFFALVNHLSPLQLSVFLLRDVFGYSTSEAAKMVEKTEGAVKAALRRARKSLALVRDDLETENSPLPNGEEAKAWLRAIAVAYEAGEIDTVIDLIDQGVYARTMVVSGQERKVAVLPDNGAFRRSDPTCGLLAA</sequence>
<feature type="domain" description="RNA polymerase sigma-70 region 2" evidence="6">
    <location>
        <begin position="8"/>
        <end position="71"/>
    </location>
</feature>
<keyword evidence="5" id="KW-0804">Transcription</keyword>
<evidence type="ECO:0000259" key="7">
    <source>
        <dbReference type="Pfam" id="PF08281"/>
    </source>
</evidence>
<proteinExistence type="inferred from homology"/>
<keyword evidence="4" id="KW-0238">DNA-binding</keyword>
<evidence type="ECO:0000256" key="4">
    <source>
        <dbReference type="ARBA" id="ARBA00023125"/>
    </source>
</evidence>
<dbReference type="PANTHER" id="PTHR43133">
    <property type="entry name" value="RNA POLYMERASE ECF-TYPE SIGMA FACTO"/>
    <property type="match status" value="1"/>
</dbReference>
<protein>
    <submittedName>
        <fullName evidence="8">RNA polymerase ECF-type sigma factor</fullName>
    </submittedName>
</protein>
<dbReference type="Gene3D" id="1.10.10.10">
    <property type="entry name" value="Winged helix-like DNA-binding domain superfamily/Winged helix DNA-binding domain"/>
    <property type="match status" value="1"/>
</dbReference>
<dbReference type="OrthoDB" id="2381154at2"/>
<comment type="similarity">
    <text evidence="1">Belongs to the sigma-70 factor family. ECF subfamily.</text>
</comment>
<dbReference type="Gene3D" id="1.10.1740.10">
    <property type="match status" value="1"/>
</dbReference>
<dbReference type="HOGENOM" id="CLU_096080_0_0_9"/>
<dbReference type="GO" id="GO:0003677">
    <property type="term" value="F:DNA binding"/>
    <property type="evidence" value="ECO:0007669"/>
    <property type="project" value="UniProtKB-KW"/>
</dbReference>
<keyword evidence="2" id="KW-0805">Transcription regulation</keyword>
<evidence type="ECO:0000256" key="5">
    <source>
        <dbReference type="ARBA" id="ARBA00023163"/>
    </source>
</evidence>
<dbReference type="Pfam" id="PF04542">
    <property type="entry name" value="Sigma70_r2"/>
    <property type="match status" value="1"/>
</dbReference>
<gene>
    <name evidence="8" type="ordered locus">BH3117</name>
</gene>
<evidence type="ECO:0000259" key="6">
    <source>
        <dbReference type="Pfam" id="PF04542"/>
    </source>
</evidence>
<dbReference type="InterPro" id="IPR013325">
    <property type="entry name" value="RNA_pol_sigma_r2"/>
</dbReference>
<dbReference type="Proteomes" id="UP000001258">
    <property type="component" value="Chromosome"/>
</dbReference>
<name>Q9K889_HALH5</name>
<dbReference type="GO" id="GO:0006352">
    <property type="term" value="P:DNA-templated transcription initiation"/>
    <property type="evidence" value="ECO:0007669"/>
    <property type="project" value="InterPro"/>
</dbReference>
<dbReference type="PIR" id="E84039">
    <property type="entry name" value="E84039"/>
</dbReference>
<dbReference type="RefSeq" id="WP_010899261.1">
    <property type="nucleotide sequence ID" value="NC_002570.2"/>
</dbReference>
<dbReference type="InterPro" id="IPR013324">
    <property type="entry name" value="RNA_pol_sigma_r3/r4-like"/>
</dbReference>
<dbReference type="SUPFAM" id="SSF88659">
    <property type="entry name" value="Sigma3 and sigma4 domains of RNA polymerase sigma factors"/>
    <property type="match status" value="1"/>
</dbReference>
<dbReference type="STRING" id="272558.gene:10729029"/>
<dbReference type="KEGG" id="bha:BH3117"/>
<keyword evidence="9" id="KW-1185">Reference proteome</keyword>
<dbReference type="eggNOG" id="COG1595">
    <property type="taxonomic scope" value="Bacteria"/>
</dbReference>